<evidence type="ECO:0000256" key="4">
    <source>
        <dbReference type="ARBA" id="ARBA00023125"/>
    </source>
</evidence>
<accession>A0A1V8TCT5</accession>
<keyword evidence="3" id="KW-0805">Transcription regulation</keyword>
<dbReference type="AlphaFoldDB" id="A0A1V8TCT5"/>
<name>A0A1V8TCT5_9PEZI</name>
<evidence type="ECO:0000256" key="7">
    <source>
        <dbReference type="SAM" id="MobiDB-lite"/>
    </source>
</evidence>
<dbReference type="Pfam" id="PF11951">
    <property type="entry name" value="Fungal_trans_2"/>
    <property type="match status" value="1"/>
</dbReference>
<evidence type="ECO:0000256" key="6">
    <source>
        <dbReference type="ARBA" id="ARBA00023242"/>
    </source>
</evidence>
<keyword evidence="1" id="KW-0479">Metal-binding</keyword>
<dbReference type="EMBL" id="NAJO01000011">
    <property type="protein sequence ID" value="OQO09175.1"/>
    <property type="molecule type" value="Genomic_DNA"/>
</dbReference>
<dbReference type="STRING" id="1507870.A0A1V8TCT5"/>
<evidence type="ECO:0000256" key="5">
    <source>
        <dbReference type="ARBA" id="ARBA00023163"/>
    </source>
</evidence>
<keyword evidence="5" id="KW-0804">Transcription</keyword>
<dbReference type="InterPro" id="IPR052360">
    <property type="entry name" value="Transcr_Regulatory_Proteins"/>
</dbReference>
<gene>
    <name evidence="8" type="ORF">B0A48_06066</name>
</gene>
<dbReference type="InParanoid" id="A0A1V8TCT5"/>
<sequence>MVAPARFETRRTGSDTRYSRSESTSTSALVLPPASKLAWTMRATELYAYEYFRRETAEPLQLIQPAGPWVRLALQMSLESEPVLRAITAVGAAHRANISVTHASLAVAMSTDDKMLSRKLYGKALSVLQTHIEKVTHHKAALEPVLVTCLLLITFEILFEDEHTAFIHYTLARRLVDQLEADRIDVKSTFQLQSPATTNDLSSTFDRLRDDLAPLLDQIENQDLTQRELTRHIFPLRKQLSSQLTSLIAEGHAILHEFRSLAAPYWQDRLDLDPAARLCLTYCHSRSVAVPGTSTLETRRKTVLESLQAWSDMIATHHLGESRCAQLLMIRHFTSLHSLSTCRATSEMSTDSFSQKSIEILDVIEAYLAHSHLRTREQSRDESTSIAHDRGVLPALHIIATKSRALPTRSRAVALLRKYRRREGLRWSPVVAAIAEAVINLEESRADALQWGDDVSASGDSSIRQVPEAARFAEIVICGERMDATHVRLICARFDFGSDGRKIVLEEFEGEGGPLVTKATRTRTFDLGGIAWGGDGSVELDIA</sequence>
<dbReference type="GO" id="GO:0046872">
    <property type="term" value="F:metal ion binding"/>
    <property type="evidence" value="ECO:0007669"/>
    <property type="project" value="UniProtKB-KW"/>
</dbReference>
<evidence type="ECO:0000313" key="8">
    <source>
        <dbReference type="EMBL" id="OQO09175.1"/>
    </source>
</evidence>
<dbReference type="Proteomes" id="UP000192596">
    <property type="component" value="Unassembled WGS sequence"/>
</dbReference>
<protein>
    <submittedName>
        <fullName evidence="8">Uncharacterized protein</fullName>
    </submittedName>
</protein>
<organism evidence="8 9">
    <name type="scientific">Cryoendolithus antarcticus</name>
    <dbReference type="NCBI Taxonomy" id="1507870"/>
    <lineage>
        <taxon>Eukaryota</taxon>
        <taxon>Fungi</taxon>
        <taxon>Dikarya</taxon>
        <taxon>Ascomycota</taxon>
        <taxon>Pezizomycotina</taxon>
        <taxon>Dothideomycetes</taxon>
        <taxon>Dothideomycetidae</taxon>
        <taxon>Cladosporiales</taxon>
        <taxon>Cladosporiaceae</taxon>
        <taxon>Cryoendolithus</taxon>
    </lineage>
</organism>
<reference evidence="9" key="1">
    <citation type="submission" date="2017-03" db="EMBL/GenBank/DDBJ databases">
        <title>Genomes of endolithic fungi from Antarctica.</title>
        <authorList>
            <person name="Coleine C."/>
            <person name="Masonjones S."/>
            <person name="Stajich J.E."/>
        </authorList>
    </citation>
    <scope>NUCLEOTIDE SEQUENCE [LARGE SCALE GENOMIC DNA]</scope>
    <source>
        <strain evidence="9">CCFEE 5527</strain>
    </source>
</reference>
<dbReference type="PANTHER" id="PTHR36206:SF12">
    <property type="entry name" value="ASPERCRYPTIN BIOSYNTHESIS CLUSTER-SPECIFIC TRANSCRIPTION REGULATOR ATNN-RELATED"/>
    <property type="match status" value="1"/>
</dbReference>
<keyword evidence="6" id="KW-0539">Nucleus</keyword>
<keyword evidence="4" id="KW-0238">DNA-binding</keyword>
<feature type="compositionally biased region" description="Basic and acidic residues" evidence="7">
    <location>
        <begin position="7"/>
        <end position="20"/>
    </location>
</feature>
<keyword evidence="9" id="KW-1185">Reference proteome</keyword>
<evidence type="ECO:0000256" key="3">
    <source>
        <dbReference type="ARBA" id="ARBA00023015"/>
    </source>
</evidence>
<dbReference type="GO" id="GO:0003677">
    <property type="term" value="F:DNA binding"/>
    <property type="evidence" value="ECO:0007669"/>
    <property type="project" value="UniProtKB-KW"/>
</dbReference>
<comment type="caution">
    <text evidence="8">The sequence shown here is derived from an EMBL/GenBank/DDBJ whole genome shotgun (WGS) entry which is preliminary data.</text>
</comment>
<evidence type="ECO:0000256" key="2">
    <source>
        <dbReference type="ARBA" id="ARBA00022833"/>
    </source>
</evidence>
<feature type="region of interest" description="Disordered" evidence="7">
    <location>
        <begin position="1"/>
        <end position="25"/>
    </location>
</feature>
<keyword evidence="2" id="KW-0862">Zinc</keyword>
<dbReference type="InterPro" id="IPR021858">
    <property type="entry name" value="Fun_TF"/>
</dbReference>
<dbReference type="OrthoDB" id="3650534at2759"/>
<dbReference type="PANTHER" id="PTHR36206">
    <property type="entry name" value="ASPERCRYPTIN BIOSYNTHESIS CLUSTER-SPECIFIC TRANSCRIPTION REGULATOR ATNN-RELATED"/>
    <property type="match status" value="1"/>
</dbReference>
<evidence type="ECO:0000313" key="9">
    <source>
        <dbReference type="Proteomes" id="UP000192596"/>
    </source>
</evidence>
<evidence type="ECO:0000256" key="1">
    <source>
        <dbReference type="ARBA" id="ARBA00022723"/>
    </source>
</evidence>
<proteinExistence type="predicted"/>